<dbReference type="InterPro" id="IPR039588">
    <property type="entry name" value="FBXO4"/>
</dbReference>
<proteinExistence type="predicted"/>
<dbReference type="Ensembl" id="ENSPKIT00000021290.1">
    <property type="protein sequence ID" value="ENSPKIP00000040271.1"/>
    <property type="gene ID" value="ENSPKIG00000017303.1"/>
</dbReference>
<reference evidence="2" key="1">
    <citation type="submission" date="2025-08" db="UniProtKB">
        <authorList>
            <consortium name="Ensembl"/>
        </authorList>
    </citation>
    <scope>IDENTIFICATION</scope>
</reference>
<sequence length="417" mass="47210">MAGIERTPESAVIRRLKRFRDKYLMSLWNDTRNVQHPGNVDENTATGCSLNSLPVDVQFRIMALLTPQDLCRLGSTNYYWRSVVRDPLLWKYFLLRDMPLWSSVDHTSMPHLEALEAPICKDEEDPSQDFMADYLRGSPACRRQWQPPRPAYKAVASFLQSLVVPTEPRFAMFGPGLEQLDVSLLEKLMFSPDVLPVAGIPQRQIGGIGSGISFTFNDQHRFNILTLYSTNRTERERARIEHQSVQSKLFVQDDPNYNITPQVQEVCRAVDGFIYAANAEAGRDGERHKEEAQIRAMLDEALGSSSRPILILSCMAREEPDGARTRTPCVNMARWLNLEHLANPWMAVVAGVFWVEGTKILKQQFIAQQKRKSKNNTTHDHLPAAEFANQVQDTVAESLSGLLDGIAWLLKGCGLRL</sequence>
<feature type="domain" description="F-box" evidence="1">
    <location>
        <begin position="47"/>
        <end position="93"/>
    </location>
</feature>
<dbReference type="Gene3D" id="3.40.50.300">
    <property type="entry name" value="P-loop containing nucleotide triphosphate hydrolases"/>
    <property type="match status" value="1"/>
</dbReference>
<dbReference type="InterPro" id="IPR036047">
    <property type="entry name" value="F-box-like_dom_sf"/>
</dbReference>
<organism evidence="2 3">
    <name type="scientific">Paramormyrops kingsleyae</name>
    <dbReference type="NCBI Taxonomy" id="1676925"/>
    <lineage>
        <taxon>Eukaryota</taxon>
        <taxon>Metazoa</taxon>
        <taxon>Chordata</taxon>
        <taxon>Craniata</taxon>
        <taxon>Vertebrata</taxon>
        <taxon>Euteleostomi</taxon>
        <taxon>Actinopterygii</taxon>
        <taxon>Neopterygii</taxon>
        <taxon>Teleostei</taxon>
        <taxon>Osteoglossocephala</taxon>
        <taxon>Osteoglossomorpha</taxon>
        <taxon>Osteoglossiformes</taxon>
        <taxon>Mormyridae</taxon>
        <taxon>Paramormyrops</taxon>
    </lineage>
</organism>
<evidence type="ECO:0000313" key="3">
    <source>
        <dbReference type="Proteomes" id="UP000261540"/>
    </source>
</evidence>
<dbReference type="Proteomes" id="UP000261540">
    <property type="component" value="Unplaced"/>
</dbReference>
<dbReference type="InterPro" id="IPR027417">
    <property type="entry name" value="P-loop_NTPase"/>
</dbReference>
<dbReference type="GO" id="GO:0019005">
    <property type="term" value="C:SCF ubiquitin ligase complex"/>
    <property type="evidence" value="ECO:0007669"/>
    <property type="project" value="TreeGrafter"/>
</dbReference>
<dbReference type="PANTHER" id="PTHR16008">
    <property type="entry name" value="F-BOX ONLY PROTEIN 4"/>
    <property type="match status" value="1"/>
</dbReference>
<name>A0A3B3TD83_9TELE</name>
<dbReference type="SUPFAM" id="SSF81383">
    <property type="entry name" value="F-box domain"/>
    <property type="match status" value="1"/>
</dbReference>
<dbReference type="SMART" id="SM00256">
    <property type="entry name" value="FBOX"/>
    <property type="match status" value="1"/>
</dbReference>
<dbReference type="PANTHER" id="PTHR16008:SF4">
    <property type="entry name" value="F-BOX ONLY PROTEIN 4"/>
    <property type="match status" value="1"/>
</dbReference>
<dbReference type="PROSITE" id="PS50181">
    <property type="entry name" value="FBOX"/>
    <property type="match status" value="1"/>
</dbReference>
<dbReference type="STRING" id="1676925.ENSPKIP00000040271"/>
<dbReference type="Gene3D" id="1.20.1280.50">
    <property type="match status" value="1"/>
</dbReference>
<dbReference type="CDD" id="cd22085">
    <property type="entry name" value="F-box_FBXO4"/>
    <property type="match status" value="1"/>
</dbReference>
<dbReference type="GO" id="GO:0031146">
    <property type="term" value="P:SCF-dependent proteasomal ubiquitin-dependent protein catabolic process"/>
    <property type="evidence" value="ECO:0007669"/>
    <property type="project" value="InterPro"/>
</dbReference>
<reference evidence="2" key="2">
    <citation type="submission" date="2025-09" db="UniProtKB">
        <authorList>
            <consortium name="Ensembl"/>
        </authorList>
    </citation>
    <scope>IDENTIFICATION</scope>
</reference>
<dbReference type="InterPro" id="IPR001810">
    <property type="entry name" value="F-box_dom"/>
</dbReference>
<dbReference type="Pfam" id="PF12937">
    <property type="entry name" value="F-box-like"/>
    <property type="match status" value="1"/>
</dbReference>
<evidence type="ECO:0000313" key="2">
    <source>
        <dbReference type="Ensembl" id="ENSPKIP00000040271.1"/>
    </source>
</evidence>
<protein>
    <submittedName>
        <fullName evidence="2">F-box protein 4</fullName>
    </submittedName>
</protein>
<keyword evidence="3" id="KW-1185">Reference proteome</keyword>
<dbReference type="GO" id="GO:0000209">
    <property type="term" value="P:protein polyubiquitination"/>
    <property type="evidence" value="ECO:0007669"/>
    <property type="project" value="TreeGrafter"/>
</dbReference>
<evidence type="ECO:0000259" key="1">
    <source>
        <dbReference type="PROSITE" id="PS50181"/>
    </source>
</evidence>
<dbReference type="AlphaFoldDB" id="A0A3B3TD83"/>
<dbReference type="GeneTree" id="ENSGT00390000014416"/>
<accession>A0A3B3TD83</accession>